<dbReference type="GO" id="GO:0000776">
    <property type="term" value="C:kinetochore"/>
    <property type="evidence" value="ECO:0007669"/>
    <property type="project" value="EnsemblFungi"/>
</dbReference>
<evidence type="ECO:0000256" key="12">
    <source>
        <dbReference type="SAM" id="MobiDB-lite"/>
    </source>
</evidence>
<evidence type="ECO:0000256" key="10">
    <source>
        <dbReference type="ARBA" id="ARBA00047899"/>
    </source>
</evidence>
<evidence type="ECO:0000256" key="9">
    <source>
        <dbReference type="ARBA" id="ARBA00022842"/>
    </source>
</evidence>
<evidence type="ECO:0000256" key="1">
    <source>
        <dbReference type="ARBA" id="ARBA00009196"/>
    </source>
</evidence>
<evidence type="ECO:0000256" key="11">
    <source>
        <dbReference type="ARBA" id="ARBA00048679"/>
    </source>
</evidence>
<proteinExistence type="inferred from homology"/>
<dbReference type="OrthoDB" id="205248at2759"/>
<evidence type="ECO:0000256" key="4">
    <source>
        <dbReference type="ARBA" id="ARBA00022679"/>
    </source>
</evidence>
<dbReference type="GO" id="GO:0004674">
    <property type="term" value="F:protein serine/threonine kinase activity"/>
    <property type="evidence" value="ECO:0007669"/>
    <property type="project" value="UniProtKB-KW"/>
</dbReference>
<comment type="catalytic activity">
    <reaction evidence="10">
        <text>L-threonyl-[protein] + ATP = O-phospho-L-threonyl-[protein] + ADP + H(+)</text>
        <dbReference type="Rhea" id="RHEA:46608"/>
        <dbReference type="Rhea" id="RHEA-COMP:11060"/>
        <dbReference type="Rhea" id="RHEA-COMP:11605"/>
        <dbReference type="ChEBI" id="CHEBI:15378"/>
        <dbReference type="ChEBI" id="CHEBI:30013"/>
        <dbReference type="ChEBI" id="CHEBI:30616"/>
        <dbReference type="ChEBI" id="CHEBI:61977"/>
        <dbReference type="ChEBI" id="CHEBI:456216"/>
        <dbReference type="EC" id="2.7.11.1"/>
    </reaction>
</comment>
<evidence type="ECO:0000256" key="2">
    <source>
        <dbReference type="ARBA" id="ARBA00012513"/>
    </source>
</evidence>
<reference evidence="14 15" key="2">
    <citation type="submission" date="2014-03" db="EMBL/GenBank/DDBJ databases">
        <title>The Genome Sequence of Anncaliia algerae insect isolate PRA339.</title>
        <authorList>
            <consortium name="The Broad Institute Genome Sequencing Platform"/>
            <consortium name="The Broad Institute Genome Sequencing Center for Infectious Disease"/>
            <person name="Cuomo C."/>
            <person name="Becnel J."/>
            <person name="Sanscrainte N."/>
            <person name="Walker B."/>
            <person name="Young S.K."/>
            <person name="Zeng Q."/>
            <person name="Gargeya S."/>
            <person name="Fitzgerald M."/>
            <person name="Haas B."/>
            <person name="Abouelleil A."/>
            <person name="Alvarado L."/>
            <person name="Arachchi H.M."/>
            <person name="Berlin A.M."/>
            <person name="Chapman S.B."/>
            <person name="Dewar J."/>
            <person name="Goldberg J."/>
            <person name="Griggs A."/>
            <person name="Gujja S."/>
            <person name="Hansen M."/>
            <person name="Howarth C."/>
            <person name="Imamovic A."/>
            <person name="Larimer J."/>
            <person name="McCowan C."/>
            <person name="Murphy C."/>
            <person name="Neiman D."/>
            <person name="Pearson M."/>
            <person name="Priest M."/>
            <person name="Roberts A."/>
            <person name="Saif S."/>
            <person name="Shea T."/>
            <person name="Sisk P."/>
            <person name="Sykes S."/>
            <person name="Wortman J."/>
            <person name="Nusbaum C."/>
            <person name="Birren B."/>
        </authorList>
    </citation>
    <scope>NUCLEOTIDE SEQUENCE [LARGE SCALE GENOMIC DNA]</scope>
    <source>
        <strain evidence="14 15">PRA339</strain>
    </source>
</reference>
<dbReference type="GO" id="GO:0016479">
    <property type="term" value="P:negative regulation of transcription by RNA polymerase I"/>
    <property type="evidence" value="ECO:0007669"/>
    <property type="project" value="EnsemblFungi"/>
</dbReference>
<evidence type="ECO:0000256" key="7">
    <source>
        <dbReference type="ARBA" id="ARBA00022777"/>
    </source>
</evidence>
<dbReference type="SUPFAM" id="SSF56112">
    <property type="entry name" value="Protein kinase-like (PK-like)"/>
    <property type="match status" value="1"/>
</dbReference>
<dbReference type="AlphaFoldDB" id="A0A059F3T0"/>
<evidence type="ECO:0000313" key="14">
    <source>
        <dbReference type="EMBL" id="KCZ81591.1"/>
    </source>
</evidence>
<dbReference type="InterPro" id="IPR011009">
    <property type="entry name" value="Kinase-like_dom_sf"/>
</dbReference>
<evidence type="ECO:0000256" key="5">
    <source>
        <dbReference type="ARBA" id="ARBA00022723"/>
    </source>
</evidence>
<dbReference type="InterPro" id="IPR051272">
    <property type="entry name" value="RIO-type_Ser/Thr_kinase"/>
</dbReference>
<keyword evidence="3" id="KW-0723">Serine/threonine-protein kinase</keyword>
<dbReference type="SMART" id="SM00090">
    <property type="entry name" value="RIO"/>
    <property type="match status" value="1"/>
</dbReference>
<feature type="compositionally biased region" description="Basic and acidic residues" evidence="12">
    <location>
        <begin position="330"/>
        <end position="358"/>
    </location>
</feature>
<dbReference type="GO" id="GO:2000234">
    <property type="term" value="P:positive regulation of rRNA processing"/>
    <property type="evidence" value="ECO:0007669"/>
    <property type="project" value="EnsemblFungi"/>
</dbReference>
<dbReference type="GO" id="GO:0000462">
    <property type="term" value="P:maturation of SSU-rRNA from tricistronic rRNA transcript (SSU-rRNA, 5.8S rRNA, LSU-rRNA)"/>
    <property type="evidence" value="ECO:0007669"/>
    <property type="project" value="EnsemblFungi"/>
</dbReference>
<evidence type="ECO:0000313" key="15">
    <source>
        <dbReference type="Proteomes" id="UP000030655"/>
    </source>
</evidence>
<dbReference type="EMBL" id="KK365139">
    <property type="protein sequence ID" value="KCZ81591.1"/>
    <property type="molecule type" value="Genomic_DNA"/>
</dbReference>
<protein>
    <recommendedName>
        <fullName evidence="2">non-specific serine/threonine protein kinase</fullName>
        <ecNumber evidence="2">2.7.11.1</ecNumber>
    </recommendedName>
</protein>
<feature type="region of interest" description="Disordered" evidence="12">
    <location>
        <begin position="308"/>
        <end position="381"/>
    </location>
</feature>
<dbReference type="VEuPathDB" id="MicrosporidiaDB:H312_00915"/>
<dbReference type="GO" id="GO:0005829">
    <property type="term" value="C:cytosol"/>
    <property type="evidence" value="ECO:0007669"/>
    <property type="project" value="EnsemblFungi"/>
</dbReference>
<reference evidence="15" key="1">
    <citation type="submission" date="2013-02" db="EMBL/GenBank/DDBJ databases">
        <authorList>
            <consortium name="The Broad Institute Genome Sequencing Platform"/>
            <person name="Cuomo C."/>
            <person name="Becnel J."/>
            <person name="Sanscrainte N."/>
            <person name="Walker B."/>
            <person name="Young S.K."/>
            <person name="Zeng Q."/>
            <person name="Gargeya S."/>
            <person name="Fitzgerald M."/>
            <person name="Haas B."/>
            <person name="Abouelleil A."/>
            <person name="Alvarado L."/>
            <person name="Arachchi H.M."/>
            <person name="Berlin A.M."/>
            <person name="Chapman S.B."/>
            <person name="Dewar J."/>
            <person name="Goldberg J."/>
            <person name="Griggs A."/>
            <person name="Gujja S."/>
            <person name="Hansen M."/>
            <person name="Howarth C."/>
            <person name="Imamovic A."/>
            <person name="Larimer J."/>
            <person name="McCowan C."/>
            <person name="Murphy C."/>
            <person name="Neiman D."/>
            <person name="Pearson M."/>
            <person name="Priest M."/>
            <person name="Roberts A."/>
            <person name="Saif S."/>
            <person name="Shea T."/>
            <person name="Sisk P."/>
            <person name="Sykes S."/>
            <person name="Wortman J."/>
            <person name="Nusbaum C."/>
            <person name="Birren B."/>
        </authorList>
    </citation>
    <scope>NUCLEOTIDE SEQUENCE [LARGE SCALE GENOMIC DNA]</scope>
    <source>
        <strain evidence="15">PRA339</strain>
    </source>
</reference>
<feature type="compositionally biased region" description="Basic residues" evidence="12">
    <location>
        <begin position="372"/>
        <end position="381"/>
    </location>
</feature>
<dbReference type="EC" id="2.7.11.1" evidence="2"/>
<organism evidence="14 15">
    <name type="scientific">Anncaliia algerae PRA339</name>
    <dbReference type="NCBI Taxonomy" id="1288291"/>
    <lineage>
        <taxon>Eukaryota</taxon>
        <taxon>Fungi</taxon>
        <taxon>Fungi incertae sedis</taxon>
        <taxon>Microsporidia</taxon>
        <taxon>Tubulinosematoidea</taxon>
        <taxon>Tubulinosematidae</taxon>
        <taxon>Anncaliia</taxon>
    </lineage>
</organism>
<keyword evidence="15" id="KW-1185">Reference proteome</keyword>
<dbReference type="Pfam" id="PF01163">
    <property type="entry name" value="RIO1"/>
    <property type="match status" value="1"/>
</dbReference>
<dbReference type="PANTHER" id="PTHR45723">
    <property type="entry name" value="SERINE/THREONINE-PROTEIN KINASE RIO1"/>
    <property type="match status" value="1"/>
</dbReference>
<keyword evidence="9" id="KW-0460">Magnesium</keyword>
<evidence type="ECO:0000259" key="13">
    <source>
        <dbReference type="SMART" id="SM00090"/>
    </source>
</evidence>
<feature type="domain" description="RIO kinase" evidence="13">
    <location>
        <begin position="15"/>
        <end position="261"/>
    </location>
</feature>
<gene>
    <name evidence="14" type="ORF">H312_00915</name>
</gene>
<dbReference type="GO" id="GO:0000122">
    <property type="term" value="P:negative regulation of transcription by RNA polymerase II"/>
    <property type="evidence" value="ECO:0007669"/>
    <property type="project" value="EnsemblFungi"/>
</dbReference>
<dbReference type="GO" id="GO:0007096">
    <property type="term" value="P:regulation of exit from mitosis"/>
    <property type="evidence" value="ECO:0007669"/>
    <property type="project" value="EnsemblFungi"/>
</dbReference>
<dbReference type="GO" id="GO:0003682">
    <property type="term" value="F:chromatin binding"/>
    <property type="evidence" value="ECO:0007669"/>
    <property type="project" value="EnsemblFungi"/>
</dbReference>
<dbReference type="GO" id="GO:0005524">
    <property type="term" value="F:ATP binding"/>
    <property type="evidence" value="ECO:0007669"/>
    <property type="project" value="UniProtKB-KW"/>
</dbReference>
<dbReference type="GO" id="GO:0005739">
    <property type="term" value="C:mitochondrion"/>
    <property type="evidence" value="ECO:0007669"/>
    <property type="project" value="EnsemblFungi"/>
</dbReference>
<comment type="catalytic activity">
    <reaction evidence="11">
        <text>L-seryl-[protein] + ATP = O-phospho-L-seryl-[protein] + ADP + H(+)</text>
        <dbReference type="Rhea" id="RHEA:17989"/>
        <dbReference type="Rhea" id="RHEA-COMP:9863"/>
        <dbReference type="Rhea" id="RHEA-COMP:11604"/>
        <dbReference type="ChEBI" id="CHEBI:15378"/>
        <dbReference type="ChEBI" id="CHEBI:29999"/>
        <dbReference type="ChEBI" id="CHEBI:30616"/>
        <dbReference type="ChEBI" id="CHEBI:83421"/>
        <dbReference type="ChEBI" id="CHEBI:456216"/>
        <dbReference type="EC" id="2.7.11.1"/>
    </reaction>
</comment>
<evidence type="ECO:0000256" key="8">
    <source>
        <dbReference type="ARBA" id="ARBA00022840"/>
    </source>
</evidence>
<dbReference type="Proteomes" id="UP000030655">
    <property type="component" value="Unassembled WGS sequence"/>
</dbReference>
<dbReference type="GO" id="GO:0090234">
    <property type="term" value="P:regulation of kinetochore assembly"/>
    <property type="evidence" value="ECO:0007669"/>
    <property type="project" value="EnsemblFungi"/>
</dbReference>
<keyword evidence="5" id="KW-0479">Metal-binding</keyword>
<keyword evidence="4" id="KW-0808">Transferase</keyword>
<sequence length="381" mass="44257">MDDSSSFKPKKIIKDKSDKKTIQKVLDPKTMKILEKLEAREKLKSLTGCISTGKEANIYTCMIQADLSTKFITSSTDEFIPAAIKIYQTSVMEFKNRGKYIQDELRFQSFSKNNPRKLVKLWAEKEVRNLKRLNKNNILSPKPVYLKNNILIMSLIGTQEKIAPKLKDAIIVNLDTTYSQCLTIIDDLYNKANLIHSDLSEYNLLYHNEKIYVIDVGQSVERNHPSAFSFLIMDINNINRFFLKKGVAIQNVNDIFEKITKTKVPSCLKDVDLTKDAFIPTRLDDIVNIEDLNYFFKQNTKLTERFESNTIEEESNESTNSNDSQGIVESKIEVKLSKEEKKKQMKENKKNVKEENRIKRTVKVSKKEKEKFKKIKKKRSK</sequence>
<accession>A0A059F3T0</accession>
<keyword evidence="7 14" id="KW-0418">Kinase</keyword>
<dbReference type="Gene3D" id="3.30.200.20">
    <property type="entry name" value="Phosphorylase Kinase, domain 1"/>
    <property type="match status" value="1"/>
</dbReference>
<dbReference type="GO" id="GO:0030874">
    <property type="term" value="C:nucleolar chromatin"/>
    <property type="evidence" value="ECO:0007669"/>
    <property type="project" value="EnsemblFungi"/>
</dbReference>
<dbReference type="HOGENOM" id="CLU_018693_3_1_1"/>
<dbReference type="STRING" id="1288291.A0A059F3T0"/>
<evidence type="ECO:0000256" key="6">
    <source>
        <dbReference type="ARBA" id="ARBA00022741"/>
    </source>
</evidence>
<dbReference type="Gene3D" id="1.10.510.10">
    <property type="entry name" value="Transferase(Phosphotransferase) domain 1"/>
    <property type="match status" value="1"/>
</dbReference>
<keyword evidence="6" id="KW-0547">Nucleotide-binding</keyword>
<dbReference type="GO" id="GO:0000324">
    <property type="term" value="C:fungal-type vacuole"/>
    <property type="evidence" value="ECO:0007669"/>
    <property type="project" value="EnsemblFungi"/>
</dbReference>
<name>A0A059F3T0_9MICR</name>
<dbReference type="GO" id="GO:0046872">
    <property type="term" value="F:metal ion binding"/>
    <property type="evidence" value="ECO:0007669"/>
    <property type="project" value="UniProtKB-KW"/>
</dbReference>
<evidence type="ECO:0000256" key="3">
    <source>
        <dbReference type="ARBA" id="ARBA00022527"/>
    </source>
</evidence>
<keyword evidence="8" id="KW-0067">ATP-binding</keyword>
<comment type="similarity">
    <text evidence="1">Belongs to the protein kinase superfamily. RIO-type Ser/Thr kinase family.</text>
</comment>
<dbReference type="InterPro" id="IPR018934">
    <property type="entry name" value="RIO_dom"/>
</dbReference>
<dbReference type="InterPro" id="IPR000687">
    <property type="entry name" value="RIO_kinase"/>
</dbReference>